<dbReference type="InterPro" id="IPR010610">
    <property type="entry name" value="EryCIII-like_C"/>
</dbReference>
<reference evidence="4" key="1">
    <citation type="submission" date="2022-10" db="EMBL/GenBank/DDBJ databases">
        <title>The complete genomes of actinobacterial strains from the NBC collection.</title>
        <authorList>
            <person name="Joergensen T.S."/>
            <person name="Alvarez Arevalo M."/>
            <person name="Sterndorff E.B."/>
            <person name="Faurdal D."/>
            <person name="Vuksanovic O."/>
            <person name="Mourched A.-S."/>
            <person name="Charusanti P."/>
            <person name="Shaw S."/>
            <person name="Blin K."/>
            <person name="Weber T."/>
        </authorList>
    </citation>
    <scope>NUCLEOTIDE SEQUENCE</scope>
    <source>
        <strain evidence="4">NBC_00049</strain>
    </source>
</reference>
<evidence type="ECO:0000256" key="1">
    <source>
        <dbReference type="ARBA" id="ARBA00022679"/>
    </source>
</evidence>
<dbReference type="CDD" id="cd03784">
    <property type="entry name" value="GT1_Gtf-like"/>
    <property type="match status" value="1"/>
</dbReference>
<sequence>MHVLIVTAGSWGDVAPYTGLGTRLRSAGHEVTIATHGRFGGAVTAHGLGFRPLPVDPRAELASAAGQGLARAVSPLVAMARAVRMAREFMPRLTEGVVATVRQGADVLLASTLTDPMCSALGEASGLPAVGVYLQPIEPTAAFPPLVTGSRSFGPYGNTLAGRALWAATDRLFAPAVSELRRELGLPARTFGGPLGLPRGRAVLHGFSPTVVRRPADWPGGHEVCGYWWPAAPPGWRPEPRLLDFLAAGPPPVFVGFGSFVAADAERLSALVAEALRRAGVRGIVQAGWSGLHAEGDELLTVREVPHGWLFPRTAAVVHHAGAGTTAAGLRAGVPAVPVPVQLDQHFWAARLRALGVCGPPVRYQRLTAARLAASIVAATRTPAVAARARRVAEALAREDGAGRVLTALERLDQDGPGTSGG</sequence>
<dbReference type="EMBL" id="CP108264">
    <property type="protein sequence ID" value="WTU78496.1"/>
    <property type="molecule type" value="Genomic_DNA"/>
</dbReference>
<dbReference type="Gene3D" id="3.40.50.2000">
    <property type="entry name" value="Glycogen Phosphorylase B"/>
    <property type="match status" value="2"/>
</dbReference>
<dbReference type="Pfam" id="PF03033">
    <property type="entry name" value="Glyco_transf_28"/>
    <property type="match status" value="1"/>
</dbReference>
<feature type="domain" description="Glycosyltransferase family 28 N-terminal" evidence="2">
    <location>
        <begin position="3"/>
        <end position="98"/>
    </location>
</feature>
<dbReference type="AlphaFoldDB" id="A0AAU2K422"/>
<accession>A0AAU2K422</accession>
<dbReference type="InterPro" id="IPR004276">
    <property type="entry name" value="GlycoTrans_28_N"/>
</dbReference>
<proteinExistence type="predicted"/>
<dbReference type="PANTHER" id="PTHR48050:SF13">
    <property type="entry name" value="STEROL 3-BETA-GLUCOSYLTRANSFERASE UGT80A2"/>
    <property type="match status" value="1"/>
</dbReference>
<feature type="domain" description="Erythromycin biosynthesis protein CIII-like C-terminal" evidence="3">
    <location>
        <begin position="297"/>
        <end position="399"/>
    </location>
</feature>
<evidence type="ECO:0000313" key="4">
    <source>
        <dbReference type="EMBL" id="WTU78496.1"/>
    </source>
</evidence>
<dbReference type="GO" id="GO:0008194">
    <property type="term" value="F:UDP-glycosyltransferase activity"/>
    <property type="evidence" value="ECO:0007669"/>
    <property type="project" value="InterPro"/>
</dbReference>
<dbReference type="GO" id="GO:0016758">
    <property type="term" value="F:hexosyltransferase activity"/>
    <property type="evidence" value="ECO:0007669"/>
    <property type="project" value="InterPro"/>
</dbReference>
<evidence type="ECO:0000259" key="3">
    <source>
        <dbReference type="Pfam" id="PF06722"/>
    </source>
</evidence>
<dbReference type="PANTHER" id="PTHR48050">
    <property type="entry name" value="STEROL 3-BETA-GLUCOSYLTRANSFERASE"/>
    <property type="match status" value="1"/>
</dbReference>
<gene>
    <name evidence="4" type="ORF">OG327_37215</name>
</gene>
<dbReference type="GO" id="GO:0033072">
    <property type="term" value="P:vancomycin biosynthetic process"/>
    <property type="evidence" value="ECO:0007669"/>
    <property type="project" value="UniProtKB-ARBA"/>
</dbReference>
<dbReference type="SUPFAM" id="SSF53756">
    <property type="entry name" value="UDP-Glycosyltransferase/glycogen phosphorylase"/>
    <property type="match status" value="1"/>
</dbReference>
<dbReference type="InterPro" id="IPR050426">
    <property type="entry name" value="Glycosyltransferase_28"/>
</dbReference>
<protein>
    <submittedName>
        <fullName evidence="4">Glycosyltransferase</fullName>
    </submittedName>
</protein>
<evidence type="ECO:0000259" key="2">
    <source>
        <dbReference type="Pfam" id="PF03033"/>
    </source>
</evidence>
<keyword evidence="1" id="KW-0808">Transferase</keyword>
<name>A0AAU2K422_9ACTN</name>
<dbReference type="FunFam" id="3.40.50.2000:FF:000009">
    <property type="entry name" value="Sterol 3-beta-glucosyltransferase UGT80A2"/>
    <property type="match status" value="1"/>
</dbReference>
<organism evidence="4">
    <name type="scientific">Streptomyces sp. NBC_00049</name>
    <dbReference type="NCBI Taxonomy" id="2903617"/>
    <lineage>
        <taxon>Bacteria</taxon>
        <taxon>Bacillati</taxon>
        <taxon>Actinomycetota</taxon>
        <taxon>Actinomycetes</taxon>
        <taxon>Kitasatosporales</taxon>
        <taxon>Streptomycetaceae</taxon>
        <taxon>Streptomyces</taxon>
    </lineage>
</organism>
<dbReference type="InterPro" id="IPR002213">
    <property type="entry name" value="UDP_glucos_trans"/>
</dbReference>
<dbReference type="GO" id="GO:0005975">
    <property type="term" value="P:carbohydrate metabolic process"/>
    <property type="evidence" value="ECO:0007669"/>
    <property type="project" value="InterPro"/>
</dbReference>
<dbReference type="Pfam" id="PF06722">
    <property type="entry name" value="EryCIII-like_C"/>
    <property type="match status" value="1"/>
</dbReference>